<feature type="domain" description="Cell envelope-related transcriptional attenuator" evidence="3">
    <location>
        <begin position="120"/>
        <end position="305"/>
    </location>
</feature>
<dbReference type="EMBL" id="CP003053">
    <property type="protein sequence ID" value="AFM15373.1"/>
    <property type="molecule type" value="Genomic_DNA"/>
</dbReference>
<dbReference type="AlphaFoldDB" id="I4BDL6"/>
<sequence length="545" mass="56641">MGSEVTARAGAPRHARDRRVPRRRRDSAHARHHGGARALGALAATVVLVGTGMGWVGYHDVAGGITTSEALAGGSASTGGDQNILVMGLDSRLDQHGQPLPQDIYDALHAGDESVGGYNANVLIVLHIPGGDGPITAISIPRDDYVDLAGCPTSNCRGKIKQAYGLAYQHAMDKLAAQERSRSADSSTGSGDLAADEQSGREAGRKAEIETVRQLLGIPIDHFVEVTLVAFFQIAQVVQPITVCLNADTADSFSGADFHKGVQQIDAAQAMAFVRQRRDVNDELFTDMDRTRRQQAFIAALLSALRHGQALSSPSALRHLLDVARQNVAVDSGFDLNEFVEHASDFSSRPMSLYTLPITKFGQDAAGEDVNMIDKTTIRAIVANLTTSGTASTSTSTVRPPAVPAVLDVVNATAHTGLATSLIQTFSSQGFTPGHATTADTSADSSSLDYGPGAANAAETLADRFGLTARASDAIRPNTVRLTVGADFPAGDYGSSTSPASATALAASPTSSTPVTTVAATATGTAAPVPTELSKMSAAETPCVK</sequence>
<feature type="domain" description="LytR/CpsA/Psr regulator C-terminal" evidence="4">
    <location>
        <begin position="408"/>
        <end position="488"/>
    </location>
</feature>
<dbReference type="eggNOG" id="COG1316">
    <property type="taxonomic scope" value="Bacteria"/>
</dbReference>
<organism evidence="5 6">
    <name type="scientific">Mycolicibacterium chubuense (strain NBB4)</name>
    <name type="common">Mycobacterium chubuense</name>
    <dbReference type="NCBI Taxonomy" id="710421"/>
    <lineage>
        <taxon>Bacteria</taxon>
        <taxon>Bacillati</taxon>
        <taxon>Actinomycetota</taxon>
        <taxon>Actinomycetes</taxon>
        <taxon>Mycobacteriales</taxon>
        <taxon>Mycobacteriaceae</taxon>
        <taxon>Mycolicibacterium</taxon>
    </lineage>
</organism>
<dbReference type="HOGENOM" id="CLU_016455_4_0_11"/>
<proteinExistence type="inferred from homology"/>
<feature type="region of interest" description="Disordered" evidence="2">
    <location>
        <begin position="1"/>
        <end position="34"/>
    </location>
</feature>
<evidence type="ECO:0000256" key="2">
    <source>
        <dbReference type="SAM" id="MobiDB-lite"/>
    </source>
</evidence>
<dbReference type="Pfam" id="PF03816">
    <property type="entry name" value="LytR_cpsA_psr"/>
    <property type="match status" value="1"/>
</dbReference>
<evidence type="ECO:0000259" key="3">
    <source>
        <dbReference type="Pfam" id="PF03816"/>
    </source>
</evidence>
<feature type="region of interest" description="Disordered" evidence="2">
    <location>
        <begin position="495"/>
        <end position="514"/>
    </location>
</feature>
<feature type="compositionally biased region" description="Basic residues" evidence="2">
    <location>
        <begin position="11"/>
        <end position="34"/>
    </location>
</feature>
<evidence type="ECO:0000259" key="4">
    <source>
        <dbReference type="Pfam" id="PF13399"/>
    </source>
</evidence>
<gene>
    <name evidence="5" type="ordered locus">Mycch_0555</name>
</gene>
<feature type="region of interest" description="Disordered" evidence="2">
    <location>
        <begin position="177"/>
        <end position="205"/>
    </location>
</feature>
<dbReference type="STRING" id="710421.Mycch_0555"/>
<dbReference type="InterPro" id="IPR004474">
    <property type="entry name" value="LytR_CpsA_psr"/>
</dbReference>
<dbReference type="PANTHER" id="PTHR33392">
    <property type="entry name" value="POLYISOPRENYL-TEICHOIC ACID--PEPTIDOGLYCAN TEICHOIC ACID TRANSFERASE TAGU"/>
    <property type="match status" value="1"/>
</dbReference>
<keyword evidence="6" id="KW-1185">Reference proteome</keyword>
<dbReference type="Gene3D" id="3.40.630.190">
    <property type="entry name" value="LCP protein"/>
    <property type="match status" value="1"/>
</dbReference>
<accession>I4BDL6</accession>
<evidence type="ECO:0000313" key="6">
    <source>
        <dbReference type="Proteomes" id="UP000006057"/>
    </source>
</evidence>
<dbReference type="PANTHER" id="PTHR33392:SF6">
    <property type="entry name" value="POLYISOPRENYL-TEICHOIC ACID--PEPTIDOGLYCAN TEICHOIC ACID TRANSFERASE TAGU"/>
    <property type="match status" value="1"/>
</dbReference>
<dbReference type="InterPro" id="IPR050922">
    <property type="entry name" value="LytR/CpsA/Psr_CW_biosynth"/>
</dbReference>
<evidence type="ECO:0000256" key="1">
    <source>
        <dbReference type="ARBA" id="ARBA00006068"/>
    </source>
</evidence>
<dbReference type="InterPro" id="IPR027381">
    <property type="entry name" value="LytR/CpsA/Psr_C"/>
</dbReference>
<protein>
    <submittedName>
        <fullName evidence="5">Transcriptional regulator</fullName>
    </submittedName>
</protein>
<evidence type="ECO:0000313" key="5">
    <source>
        <dbReference type="EMBL" id="AFM15373.1"/>
    </source>
</evidence>
<reference evidence="5 6" key="1">
    <citation type="submission" date="2012-06" db="EMBL/GenBank/DDBJ databases">
        <title>Complete sequence of chromosome of Mycobacterium chubuense NBB4.</title>
        <authorList>
            <consortium name="US DOE Joint Genome Institute"/>
            <person name="Lucas S."/>
            <person name="Han J."/>
            <person name="Lapidus A."/>
            <person name="Cheng J.-F."/>
            <person name="Goodwin L."/>
            <person name="Pitluck S."/>
            <person name="Peters L."/>
            <person name="Mikhailova N."/>
            <person name="Teshima H."/>
            <person name="Detter J.C."/>
            <person name="Han C."/>
            <person name="Tapia R."/>
            <person name="Land M."/>
            <person name="Hauser L."/>
            <person name="Kyrpides N."/>
            <person name="Ivanova N."/>
            <person name="Pagani I."/>
            <person name="Mattes T."/>
            <person name="Holmes A."/>
            <person name="Rutledge P."/>
            <person name="Paulsen I."/>
            <person name="Coleman N."/>
            <person name="Woyke T."/>
        </authorList>
    </citation>
    <scope>NUCLEOTIDE SEQUENCE [LARGE SCALE GENOMIC DNA]</scope>
    <source>
        <strain evidence="5 6">NBB4</strain>
    </source>
</reference>
<dbReference type="PATRIC" id="fig|710421.3.peg.548"/>
<dbReference type="KEGG" id="mcb:Mycch_0555"/>
<dbReference type="Proteomes" id="UP000006057">
    <property type="component" value="Chromosome"/>
</dbReference>
<dbReference type="Pfam" id="PF13399">
    <property type="entry name" value="LytR_C"/>
    <property type="match status" value="1"/>
</dbReference>
<dbReference type="Gene3D" id="3.30.70.2390">
    <property type="match status" value="1"/>
</dbReference>
<comment type="similarity">
    <text evidence="1">Belongs to the LytR/CpsA/Psr (LCP) family.</text>
</comment>
<name>I4BDL6_MYCCN</name>